<dbReference type="PIRSF" id="PIRSF000532">
    <property type="entry name" value="ATP_PFK_prok"/>
    <property type="match status" value="1"/>
</dbReference>
<feature type="binding site" description="in other chain" evidence="10">
    <location>
        <begin position="288"/>
        <end position="291"/>
    </location>
    <ligand>
        <name>substrate</name>
        <note>ligand shared between dimeric partners</note>
    </ligand>
</feature>
<accession>A0A1F7SLZ9</accession>
<dbReference type="GO" id="GO:0047334">
    <property type="term" value="F:diphosphate-fructose-6-phosphate 1-phosphotransferase activity"/>
    <property type="evidence" value="ECO:0007669"/>
    <property type="project" value="InterPro"/>
</dbReference>
<dbReference type="STRING" id="1817883.A3G31_05065"/>
<feature type="binding site" evidence="10">
    <location>
        <position position="282"/>
    </location>
    <ligand>
        <name>substrate</name>
        <note>ligand shared between dimeric partners</note>
    </ligand>
</feature>
<dbReference type="Gene3D" id="3.40.50.460">
    <property type="entry name" value="Phosphofructokinase domain"/>
    <property type="match status" value="1"/>
</dbReference>
<feature type="active site" description="Proton acceptor" evidence="10">
    <location>
        <position position="142"/>
    </location>
</feature>
<dbReference type="GO" id="GO:0030388">
    <property type="term" value="P:fructose 1,6-bisphosphate metabolic process"/>
    <property type="evidence" value="ECO:0007669"/>
    <property type="project" value="TreeGrafter"/>
</dbReference>
<comment type="cofactor">
    <cofactor evidence="1 10">
        <name>Mg(2+)</name>
        <dbReference type="ChEBI" id="CHEBI:18420"/>
    </cofactor>
</comment>
<dbReference type="AlphaFoldDB" id="A0A1F7SLZ9"/>
<evidence type="ECO:0000256" key="2">
    <source>
        <dbReference type="ARBA" id="ARBA00004496"/>
    </source>
</evidence>
<dbReference type="GO" id="GO:0016208">
    <property type="term" value="F:AMP binding"/>
    <property type="evidence" value="ECO:0007669"/>
    <property type="project" value="TreeGrafter"/>
</dbReference>
<feature type="binding site" evidence="10">
    <location>
        <begin position="77"/>
        <end position="78"/>
    </location>
    <ligand>
        <name>ATP</name>
        <dbReference type="ChEBI" id="CHEBI:30616"/>
    </ligand>
</feature>
<dbReference type="GO" id="GO:0046872">
    <property type="term" value="F:metal ion binding"/>
    <property type="evidence" value="ECO:0007669"/>
    <property type="project" value="UniProtKB-KW"/>
</dbReference>
<dbReference type="GO" id="GO:0048029">
    <property type="term" value="F:monosaccharide binding"/>
    <property type="evidence" value="ECO:0007669"/>
    <property type="project" value="TreeGrafter"/>
</dbReference>
<evidence type="ECO:0000256" key="9">
    <source>
        <dbReference type="ARBA" id="ARBA00023152"/>
    </source>
</evidence>
<keyword evidence="10" id="KW-0547">Nucleotide-binding</keyword>
<feature type="binding site" evidence="10">
    <location>
        <begin position="117"/>
        <end position="120"/>
    </location>
    <ligand>
        <name>ATP</name>
        <dbReference type="ChEBI" id="CHEBI:30616"/>
    </ligand>
</feature>
<dbReference type="InterPro" id="IPR022953">
    <property type="entry name" value="ATP_PFK"/>
</dbReference>
<feature type="site" description="Important for substrate specificity; cannot use PPi as phosphoryl donor" evidence="10">
    <location>
        <position position="119"/>
    </location>
</feature>
<evidence type="ECO:0000256" key="1">
    <source>
        <dbReference type="ARBA" id="ARBA00001946"/>
    </source>
</evidence>
<keyword evidence="5 10" id="KW-0808">Transferase</keyword>
<dbReference type="UniPathway" id="UPA00109">
    <property type="reaction ID" value="UER00182"/>
</dbReference>
<comment type="caution">
    <text evidence="10">Lacks conserved residue(s) required for the propagation of feature annotation.</text>
</comment>
<comment type="pathway">
    <text evidence="3 10">Carbohydrate degradation; glycolysis; D-glyceraldehyde 3-phosphate and glycerone phosphate from D-glucose: step 3/4.</text>
</comment>
<evidence type="ECO:0000256" key="5">
    <source>
        <dbReference type="ARBA" id="ARBA00022679"/>
    </source>
</evidence>
<dbReference type="GO" id="GO:0005945">
    <property type="term" value="C:6-phosphofructokinase complex"/>
    <property type="evidence" value="ECO:0007669"/>
    <property type="project" value="TreeGrafter"/>
</dbReference>
<dbReference type="PANTHER" id="PTHR13697:SF52">
    <property type="entry name" value="ATP-DEPENDENT 6-PHOSPHOFRUCTOKINASE 3"/>
    <property type="match status" value="1"/>
</dbReference>
<evidence type="ECO:0000313" key="12">
    <source>
        <dbReference type="EMBL" id="OGL54234.1"/>
    </source>
</evidence>
<dbReference type="EMBL" id="MGDI01000016">
    <property type="protein sequence ID" value="OGL54234.1"/>
    <property type="molecule type" value="Genomic_DNA"/>
</dbReference>
<comment type="subunit">
    <text evidence="10">Homodimer or homotetramer.</text>
</comment>
<dbReference type="Proteomes" id="UP000178082">
    <property type="component" value="Unassembled WGS sequence"/>
</dbReference>
<feature type="binding site" description="in other chain" evidence="10">
    <location>
        <begin position="184"/>
        <end position="186"/>
    </location>
    <ligand>
        <name>substrate</name>
        <note>ligand shared between dimeric partners</note>
    </ligand>
</feature>
<dbReference type="PROSITE" id="PS00433">
    <property type="entry name" value="PHOSPHOFRUCTOKINASE"/>
    <property type="match status" value="1"/>
</dbReference>
<evidence type="ECO:0000256" key="8">
    <source>
        <dbReference type="ARBA" id="ARBA00022842"/>
    </source>
</evidence>
<dbReference type="InterPro" id="IPR012829">
    <property type="entry name" value="Phosphofructokinase_III"/>
</dbReference>
<feature type="domain" description="Phosphofructokinase" evidence="11">
    <location>
        <begin position="6"/>
        <end position="314"/>
    </location>
</feature>
<dbReference type="NCBIfam" id="TIGR02483">
    <property type="entry name" value="PFK_mixed"/>
    <property type="match status" value="1"/>
</dbReference>
<dbReference type="EC" id="2.7.1.11" evidence="10"/>
<comment type="function">
    <text evidence="10">Catalyzes the phosphorylation of D-fructose 6-phosphate to fructose 1,6-bisphosphate by ATP, the first committing step of glycolysis.</text>
</comment>
<dbReference type="InterPro" id="IPR015912">
    <property type="entry name" value="Phosphofructokinase_CS"/>
</dbReference>
<dbReference type="HAMAP" id="MF_01976">
    <property type="entry name" value="Phosphofructokinase_III"/>
    <property type="match status" value="1"/>
</dbReference>
<dbReference type="InterPro" id="IPR000023">
    <property type="entry name" value="Phosphofructokinase_dom"/>
</dbReference>
<dbReference type="GO" id="GO:0006002">
    <property type="term" value="P:fructose 6-phosphate metabolic process"/>
    <property type="evidence" value="ECO:0007669"/>
    <property type="project" value="InterPro"/>
</dbReference>
<dbReference type="PRINTS" id="PR00476">
    <property type="entry name" value="PHFRCTKINASE"/>
</dbReference>
<dbReference type="PANTHER" id="PTHR13697">
    <property type="entry name" value="PHOSPHOFRUCTOKINASE"/>
    <property type="match status" value="1"/>
</dbReference>
<evidence type="ECO:0000313" key="13">
    <source>
        <dbReference type="Proteomes" id="UP000178082"/>
    </source>
</evidence>
<evidence type="ECO:0000256" key="7">
    <source>
        <dbReference type="ARBA" id="ARBA00022777"/>
    </source>
</evidence>
<evidence type="ECO:0000256" key="4">
    <source>
        <dbReference type="ARBA" id="ARBA00022490"/>
    </source>
</evidence>
<protein>
    <recommendedName>
        <fullName evidence="10">ATP-dependent 6-phosphofructokinase</fullName>
        <shortName evidence="10">ATP-PFK</shortName>
        <shortName evidence="10">Phosphofructokinase</shortName>
        <ecNumber evidence="10">2.7.1.11</ecNumber>
    </recommendedName>
    <alternativeName>
        <fullName evidence="10">Phosphohexokinase</fullName>
    </alternativeName>
</protein>
<keyword evidence="7 10" id="KW-0418">Kinase</keyword>
<name>A0A1F7SLZ9_9BACT</name>
<comment type="similarity">
    <text evidence="10">Belongs to the phosphofructokinase type A (PFKA) family. Mixed-substrate PFK group III subfamily.</text>
</comment>
<comment type="subcellular location">
    <subcellularLocation>
        <location evidence="2 10">Cytoplasm</location>
    </subcellularLocation>
</comment>
<reference evidence="12 13" key="1">
    <citation type="journal article" date="2016" name="Nat. Commun.">
        <title>Thousands of microbial genomes shed light on interconnected biogeochemical processes in an aquifer system.</title>
        <authorList>
            <person name="Anantharaman K."/>
            <person name="Brown C.T."/>
            <person name="Hug L.A."/>
            <person name="Sharon I."/>
            <person name="Castelle C.J."/>
            <person name="Probst A.J."/>
            <person name="Thomas B.C."/>
            <person name="Singh A."/>
            <person name="Wilkins M.J."/>
            <person name="Karaoz U."/>
            <person name="Brodie E.L."/>
            <person name="Williams K.H."/>
            <person name="Hubbard S.S."/>
            <person name="Banfield J.F."/>
        </authorList>
    </citation>
    <scope>NUCLEOTIDE SEQUENCE [LARGE SCALE GENOMIC DNA]</scope>
</reference>
<feature type="binding site" evidence="10">
    <location>
        <position position="14"/>
    </location>
    <ligand>
        <name>ATP</name>
        <dbReference type="ChEBI" id="CHEBI:30616"/>
    </ligand>
</feature>
<dbReference type="SUPFAM" id="SSF53784">
    <property type="entry name" value="Phosphofructokinase"/>
    <property type="match status" value="1"/>
</dbReference>
<feature type="binding site" evidence="10">
    <location>
        <position position="118"/>
    </location>
    <ligand>
        <name>Mg(2+)</name>
        <dbReference type="ChEBI" id="CHEBI:18420"/>
        <note>catalytic</note>
    </ligand>
</feature>
<dbReference type="InterPro" id="IPR012003">
    <property type="entry name" value="ATP_PFK_prok-type"/>
</dbReference>
<comment type="caution">
    <text evidence="12">The sequence shown here is derived from an EMBL/GenBank/DDBJ whole genome shotgun (WGS) entry which is preliminary data.</text>
</comment>
<dbReference type="InterPro" id="IPR035966">
    <property type="entry name" value="PKF_sf"/>
</dbReference>
<feature type="binding site" description="in other chain" evidence="10">
    <location>
        <begin position="140"/>
        <end position="142"/>
    </location>
    <ligand>
        <name>substrate</name>
        <note>ligand shared between dimeric partners</note>
    </ligand>
</feature>
<proteinExistence type="inferred from homology"/>
<dbReference type="Pfam" id="PF00365">
    <property type="entry name" value="PFK"/>
    <property type="match status" value="1"/>
</dbReference>
<gene>
    <name evidence="10" type="primary">pfkA</name>
    <name evidence="12" type="ORF">A3G31_05065</name>
</gene>
<dbReference type="GO" id="GO:0005524">
    <property type="term" value="F:ATP binding"/>
    <property type="evidence" value="ECO:0007669"/>
    <property type="project" value="UniProtKB-KW"/>
</dbReference>
<evidence type="ECO:0000256" key="3">
    <source>
        <dbReference type="ARBA" id="ARBA00004679"/>
    </source>
</evidence>
<evidence type="ECO:0000259" key="11">
    <source>
        <dbReference type="Pfam" id="PF00365"/>
    </source>
</evidence>
<sequence length="364" mass="39210">MKNRKKIGILTGGGDCPGLNAVIRAVTKTAINEYGFEVIGFKDGYEGLVENRFQKLSFMAASGIMSQGGTILGTSNKANPFSYPVKKNGKILHKDLSDIALKNYKKNRLDALICTGGDGTLSIAYKLYKKGINVIGIPKTIDNDVNFTDTTSGFDSAVVIATDAIDKLQTTAQSHHRVMIVEVMGRYAGWLGLCSGIAGGADIILIPEIPFEIKKICRRVLDRSRGSGKKFSIIVVSEGAKPKDGEMVVKKIVTDSPDPIRLGGIGNCVAAQIEKITGLEVRVTVLGHIQRGGSPTAYDRILATKFGCEAVRFVAEKNFGKMVALNGWKITPVEIEKAIKSLKKVSPDSHLVRYARSVGTSFGD</sequence>
<dbReference type="FunFam" id="3.40.50.460:FF:000002">
    <property type="entry name" value="ATP-dependent 6-phosphofructokinase"/>
    <property type="match status" value="1"/>
</dbReference>
<keyword evidence="4 10" id="KW-0963">Cytoplasm</keyword>
<evidence type="ECO:0000256" key="6">
    <source>
        <dbReference type="ARBA" id="ARBA00022723"/>
    </source>
</evidence>
<dbReference type="GO" id="GO:0003872">
    <property type="term" value="F:6-phosphofructokinase activity"/>
    <property type="evidence" value="ECO:0007669"/>
    <property type="project" value="UniProtKB-UniRule"/>
</dbReference>
<feature type="binding site" description="in other chain" evidence="10">
    <location>
        <position position="238"/>
    </location>
    <ligand>
        <name>substrate</name>
        <note>ligand shared between dimeric partners</note>
    </ligand>
</feature>
<dbReference type="GO" id="GO:0061621">
    <property type="term" value="P:canonical glycolysis"/>
    <property type="evidence" value="ECO:0007669"/>
    <property type="project" value="TreeGrafter"/>
</dbReference>
<dbReference type="NCBIfam" id="NF002872">
    <property type="entry name" value="PRK03202.1"/>
    <property type="match status" value="1"/>
</dbReference>
<keyword evidence="6 10" id="KW-0479">Metal-binding</keyword>
<keyword evidence="9 10" id="KW-0324">Glycolysis</keyword>
<dbReference type="Gene3D" id="3.40.50.450">
    <property type="match status" value="1"/>
</dbReference>
<feature type="binding site" evidence="10">
    <location>
        <position position="177"/>
    </location>
    <ligand>
        <name>substrate</name>
        <note>ligand shared between dimeric partners</note>
    </ligand>
</feature>
<organism evidence="12 13">
    <name type="scientific">Candidatus Schekmanbacteria bacterium RIFCSPLOWO2_12_FULL_38_15</name>
    <dbReference type="NCBI Taxonomy" id="1817883"/>
    <lineage>
        <taxon>Bacteria</taxon>
        <taxon>Candidatus Schekmaniibacteriota</taxon>
    </lineage>
</organism>
<keyword evidence="10" id="KW-0067">ATP-binding</keyword>
<keyword evidence="8 10" id="KW-0460">Magnesium</keyword>
<comment type="catalytic activity">
    <reaction evidence="10">
        <text>beta-D-fructose 6-phosphate + ATP = beta-D-fructose 1,6-bisphosphate + ADP + H(+)</text>
        <dbReference type="Rhea" id="RHEA:16109"/>
        <dbReference type="ChEBI" id="CHEBI:15378"/>
        <dbReference type="ChEBI" id="CHEBI:30616"/>
        <dbReference type="ChEBI" id="CHEBI:32966"/>
        <dbReference type="ChEBI" id="CHEBI:57634"/>
        <dbReference type="ChEBI" id="CHEBI:456216"/>
        <dbReference type="EC" id="2.7.1.11"/>
    </reaction>
</comment>
<dbReference type="GO" id="GO:0042802">
    <property type="term" value="F:identical protein binding"/>
    <property type="evidence" value="ECO:0007669"/>
    <property type="project" value="TreeGrafter"/>
</dbReference>
<evidence type="ECO:0000256" key="10">
    <source>
        <dbReference type="HAMAP-Rule" id="MF_01976"/>
    </source>
</evidence>
<dbReference type="GO" id="GO:0070095">
    <property type="term" value="F:fructose-6-phosphate binding"/>
    <property type="evidence" value="ECO:0007669"/>
    <property type="project" value="TreeGrafter"/>
</dbReference>